<sequence>MTTDLPFDPSTTEKSPGESATIPEWMLGLAVPEEGEIVGVTENEANNEYVVEVATCTTDC</sequence>
<protein>
    <submittedName>
        <fullName evidence="2">Uncharacterized protein</fullName>
    </submittedName>
</protein>
<evidence type="ECO:0000313" key="2">
    <source>
        <dbReference type="EMBL" id="MFC7058846.1"/>
    </source>
</evidence>
<name>A0ABD5W002_9EURY</name>
<dbReference type="EMBL" id="JBHSZI010000001">
    <property type="protein sequence ID" value="MFC7058846.1"/>
    <property type="molecule type" value="Genomic_DNA"/>
</dbReference>
<organism evidence="2 3">
    <name type="scientific">Halovenus salina</name>
    <dbReference type="NCBI Taxonomy" id="1510225"/>
    <lineage>
        <taxon>Archaea</taxon>
        <taxon>Methanobacteriati</taxon>
        <taxon>Methanobacteriota</taxon>
        <taxon>Stenosarchaea group</taxon>
        <taxon>Halobacteria</taxon>
        <taxon>Halobacteriales</taxon>
        <taxon>Haloarculaceae</taxon>
        <taxon>Halovenus</taxon>
    </lineage>
</organism>
<evidence type="ECO:0000313" key="3">
    <source>
        <dbReference type="Proteomes" id="UP001596445"/>
    </source>
</evidence>
<keyword evidence="3" id="KW-1185">Reference proteome</keyword>
<reference evidence="2 3" key="1">
    <citation type="journal article" date="2019" name="Int. J. Syst. Evol. Microbiol.">
        <title>The Global Catalogue of Microorganisms (GCM) 10K type strain sequencing project: providing services to taxonomists for standard genome sequencing and annotation.</title>
        <authorList>
            <consortium name="The Broad Institute Genomics Platform"/>
            <consortium name="The Broad Institute Genome Sequencing Center for Infectious Disease"/>
            <person name="Wu L."/>
            <person name="Ma J."/>
        </authorList>
    </citation>
    <scope>NUCLEOTIDE SEQUENCE [LARGE SCALE GENOMIC DNA]</scope>
    <source>
        <strain evidence="2 3">JCM 30072</strain>
    </source>
</reference>
<dbReference type="RefSeq" id="WP_382185791.1">
    <property type="nucleotide sequence ID" value="NZ_JBHSZI010000001.1"/>
</dbReference>
<gene>
    <name evidence="2" type="ORF">ACFQQG_12585</name>
</gene>
<evidence type="ECO:0000256" key="1">
    <source>
        <dbReference type="SAM" id="MobiDB-lite"/>
    </source>
</evidence>
<feature type="compositionally biased region" description="Polar residues" evidence="1">
    <location>
        <begin position="1"/>
        <end position="14"/>
    </location>
</feature>
<dbReference type="Proteomes" id="UP001596445">
    <property type="component" value="Unassembled WGS sequence"/>
</dbReference>
<dbReference type="AlphaFoldDB" id="A0ABD5W002"/>
<feature type="region of interest" description="Disordered" evidence="1">
    <location>
        <begin position="1"/>
        <end position="21"/>
    </location>
</feature>
<proteinExistence type="predicted"/>
<accession>A0ABD5W002</accession>
<comment type="caution">
    <text evidence="2">The sequence shown here is derived from an EMBL/GenBank/DDBJ whole genome shotgun (WGS) entry which is preliminary data.</text>
</comment>